<dbReference type="AlphaFoldDB" id="A0A4Y9R8E4"/>
<dbReference type="SUPFAM" id="SSF55931">
    <property type="entry name" value="Glutamine synthetase/guanido kinase"/>
    <property type="match status" value="1"/>
</dbReference>
<evidence type="ECO:0000256" key="1">
    <source>
        <dbReference type="ARBA" id="ARBA00022598"/>
    </source>
</evidence>
<keyword evidence="7" id="KW-1185">Reference proteome</keyword>
<evidence type="ECO:0000256" key="4">
    <source>
        <dbReference type="ARBA" id="ARBA00048819"/>
    </source>
</evidence>
<reference evidence="6 7" key="1">
    <citation type="journal article" date="2018" name="J. Microbiol.">
        <title>Leifsonia flava sp. nov., a novel actinobacterium isolated from the rhizosphere of Aquilegia viridiflora.</title>
        <authorList>
            <person name="Cai Y."/>
            <person name="Tao W.Z."/>
            <person name="Ma Y.J."/>
            <person name="Cheng J."/>
            <person name="Zhang M.Y."/>
            <person name="Zhang Y.X."/>
        </authorList>
    </citation>
    <scope>NUCLEOTIDE SEQUENCE [LARGE SCALE GENOMIC DNA]</scope>
    <source>
        <strain evidence="6 7">SYP-B2174</strain>
    </source>
</reference>
<dbReference type="PANTHER" id="PTHR36510">
    <property type="entry name" value="GLUTAMATE--CYSTEINE LIGASE 2-RELATED"/>
    <property type="match status" value="1"/>
</dbReference>
<dbReference type="GO" id="GO:0004357">
    <property type="term" value="F:glutamate-cysteine ligase activity"/>
    <property type="evidence" value="ECO:0007669"/>
    <property type="project" value="UniProtKB-EC"/>
</dbReference>
<proteinExistence type="inferred from homology"/>
<keyword evidence="3 5" id="KW-0067">ATP-binding</keyword>
<accession>A0A4Y9R8E4</accession>
<dbReference type="GO" id="GO:0005524">
    <property type="term" value="F:ATP binding"/>
    <property type="evidence" value="ECO:0007669"/>
    <property type="project" value="UniProtKB-KW"/>
</dbReference>
<dbReference type="InterPro" id="IPR011793">
    <property type="entry name" value="YbdK"/>
</dbReference>
<dbReference type="EMBL" id="SPQZ01000001">
    <property type="protein sequence ID" value="TFW00279.1"/>
    <property type="molecule type" value="Genomic_DNA"/>
</dbReference>
<dbReference type="InterPro" id="IPR006336">
    <property type="entry name" value="GCS2"/>
</dbReference>
<name>A0A4Y9R8E4_9MICO</name>
<sequence>MIPPRSSAVPQARGEWSMTTFGVEEEFMFLDPETLRPVDVGTHVHEAMAAEAEWAPIVNHEYLASQVEHTSAVFTTLTEASAALDRFRREVADRASNLDVIAASVGMPFQAPLYPTITEDDRYERVVSDYRQIIADHQINGLHMHVGIADRDAGVRALNRVRLWMPLLQAMCGNSPFWRGVDTGFESWRGIVVRRWAISGCPPAFVDAADYERRLRNVVGVGGTFDTGMVMWNVRLSEHVPTLEVRVCDAQLTTDDTLLLVAVVRGLVTTALAEAADATPNVAPELLDNALWQSARDGLRGRQLDPISGSMIEARAALDVLQAYIADQLEAEGDREFVAAGIARLLHDGTGAHRQRAAVHAGGLPGLARLLRESVTAPV</sequence>
<organism evidence="6 7">
    <name type="scientific">Orlajensenia leifsoniae</name>
    <dbReference type="NCBI Taxonomy" id="2561933"/>
    <lineage>
        <taxon>Bacteria</taxon>
        <taxon>Bacillati</taxon>
        <taxon>Actinomycetota</taxon>
        <taxon>Actinomycetes</taxon>
        <taxon>Micrococcales</taxon>
        <taxon>Microbacteriaceae</taxon>
        <taxon>Orlajensenia</taxon>
    </lineage>
</organism>
<dbReference type="InterPro" id="IPR050141">
    <property type="entry name" value="GCL_type2/YbdK_subfam"/>
</dbReference>
<evidence type="ECO:0000313" key="6">
    <source>
        <dbReference type="EMBL" id="TFW00279.1"/>
    </source>
</evidence>
<keyword evidence="2 5" id="KW-0547">Nucleotide-binding</keyword>
<protein>
    <recommendedName>
        <fullName evidence="5">Putative glutamate--cysteine ligase 2</fullName>
        <ecNumber evidence="5">6.3.2.2</ecNumber>
    </recommendedName>
    <alternativeName>
        <fullName evidence="5">Gamma-glutamylcysteine synthetase 2</fullName>
        <shortName evidence="5">GCS 2</shortName>
        <shortName evidence="5">Gamma-GCS 2</shortName>
    </alternativeName>
</protein>
<comment type="function">
    <text evidence="5">ATP-dependent carboxylate-amine ligase which exhibits weak glutamate--cysteine ligase activity.</text>
</comment>
<dbReference type="GO" id="GO:0042398">
    <property type="term" value="P:modified amino acid biosynthetic process"/>
    <property type="evidence" value="ECO:0007669"/>
    <property type="project" value="InterPro"/>
</dbReference>
<dbReference type="InterPro" id="IPR014746">
    <property type="entry name" value="Gln_synth/guanido_kin_cat_dom"/>
</dbReference>
<evidence type="ECO:0000256" key="2">
    <source>
        <dbReference type="ARBA" id="ARBA00022741"/>
    </source>
</evidence>
<comment type="caution">
    <text evidence="6">The sequence shown here is derived from an EMBL/GenBank/DDBJ whole genome shotgun (WGS) entry which is preliminary data.</text>
</comment>
<comment type="similarity">
    <text evidence="5">Belongs to the glutamate--cysteine ligase type 2 family. YbdK subfamily.</text>
</comment>
<dbReference type="Pfam" id="PF04107">
    <property type="entry name" value="GCS2"/>
    <property type="match status" value="1"/>
</dbReference>
<gene>
    <name evidence="6" type="ORF">E4M00_03630</name>
</gene>
<evidence type="ECO:0000313" key="7">
    <source>
        <dbReference type="Proteomes" id="UP000298127"/>
    </source>
</evidence>
<evidence type="ECO:0000256" key="5">
    <source>
        <dbReference type="HAMAP-Rule" id="MF_01609"/>
    </source>
</evidence>
<dbReference type="Gene3D" id="3.30.590.20">
    <property type="match status" value="1"/>
</dbReference>
<evidence type="ECO:0000256" key="3">
    <source>
        <dbReference type="ARBA" id="ARBA00022840"/>
    </source>
</evidence>
<dbReference type="PANTHER" id="PTHR36510:SF1">
    <property type="entry name" value="GLUTAMATE--CYSTEINE LIGASE 2-RELATED"/>
    <property type="match status" value="1"/>
</dbReference>
<keyword evidence="1 5" id="KW-0436">Ligase</keyword>
<comment type="catalytic activity">
    <reaction evidence="4 5">
        <text>L-cysteine + L-glutamate + ATP = gamma-L-glutamyl-L-cysteine + ADP + phosphate + H(+)</text>
        <dbReference type="Rhea" id="RHEA:13285"/>
        <dbReference type="ChEBI" id="CHEBI:15378"/>
        <dbReference type="ChEBI" id="CHEBI:29985"/>
        <dbReference type="ChEBI" id="CHEBI:30616"/>
        <dbReference type="ChEBI" id="CHEBI:35235"/>
        <dbReference type="ChEBI" id="CHEBI:43474"/>
        <dbReference type="ChEBI" id="CHEBI:58173"/>
        <dbReference type="ChEBI" id="CHEBI:456216"/>
        <dbReference type="EC" id="6.3.2.2"/>
    </reaction>
</comment>
<dbReference type="EC" id="6.3.2.2" evidence="5"/>
<dbReference type="NCBIfam" id="TIGR02050">
    <property type="entry name" value="gshA_cyan_rel"/>
    <property type="match status" value="1"/>
</dbReference>
<dbReference type="Proteomes" id="UP000298127">
    <property type="component" value="Unassembled WGS sequence"/>
</dbReference>
<dbReference type="HAMAP" id="MF_01609">
    <property type="entry name" value="Glu_cys_ligase_2"/>
    <property type="match status" value="1"/>
</dbReference>